<dbReference type="InterPro" id="IPR037066">
    <property type="entry name" value="Plug_dom_sf"/>
</dbReference>
<evidence type="ECO:0000259" key="8">
    <source>
        <dbReference type="Pfam" id="PF07715"/>
    </source>
</evidence>
<comment type="subcellular location">
    <subcellularLocation>
        <location evidence="1 7">Cell outer membrane</location>
        <topology evidence="1 7">Multi-pass membrane protein</topology>
    </subcellularLocation>
</comment>
<keyword evidence="5 7" id="KW-0472">Membrane</keyword>
<dbReference type="SUPFAM" id="SSF56935">
    <property type="entry name" value="Porins"/>
    <property type="match status" value="1"/>
</dbReference>
<dbReference type="Proteomes" id="UP001172083">
    <property type="component" value="Unassembled WGS sequence"/>
</dbReference>
<accession>A0ABT8L3D5</accession>
<keyword evidence="9" id="KW-0675">Receptor</keyword>
<keyword evidence="2 7" id="KW-0813">Transport</keyword>
<dbReference type="SUPFAM" id="SSF49464">
    <property type="entry name" value="Carboxypeptidase regulatory domain-like"/>
    <property type="match status" value="1"/>
</dbReference>
<dbReference type="InterPro" id="IPR023996">
    <property type="entry name" value="TonB-dep_OMP_SusC/RagA"/>
</dbReference>
<comment type="caution">
    <text evidence="9">The sequence shown here is derived from an EMBL/GenBank/DDBJ whole genome shotgun (WGS) entry which is preliminary data.</text>
</comment>
<evidence type="ECO:0000256" key="2">
    <source>
        <dbReference type="ARBA" id="ARBA00022448"/>
    </source>
</evidence>
<organism evidence="9 10">
    <name type="scientific">Agaribacillus aureus</name>
    <dbReference type="NCBI Taxonomy" id="3051825"/>
    <lineage>
        <taxon>Bacteria</taxon>
        <taxon>Pseudomonadati</taxon>
        <taxon>Bacteroidota</taxon>
        <taxon>Cytophagia</taxon>
        <taxon>Cytophagales</taxon>
        <taxon>Splendidivirgaceae</taxon>
        <taxon>Agaribacillus</taxon>
    </lineage>
</organism>
<dbReference type="RefSeq" id="WP_346757084.1">
    <property type="nucleotide sequence ID" value="NZ_JAUJEB010000001.1"/>
</dbReference>
<dbReference type="InterPro" id="IPR008969">
    <property type="entry name" value="CarboxyPept-like_regulatory"/>
</dbReference>
<evidence type="ECO:0000313" key="9">
    <source>
        <dbReference type="EMBL" id="MDN5211756.1"/>
    </source>
</evidence>
<protein>
    <submittedName>
        <fullName evidence="9">TonB-dependent receptor</fullName>
    </submittedName>
</protein>
<evidence type="ECO:0000256" key="3">
    <source>
        <dbReference type="ARBA" id="ARBA00022452"/>
    </source>
</evidence>
<dbReference type="Pfam" id="PF13715">
    <property type="entry name" value="CarbopepD_reg_2"/>
    <property type="match status" value="1"/>
</dbReference>
<evidence type="ECO:0000256" key="7">
    <source>
        <dbReference type="PROSITE-ProRule" id="PRU01360"/>
    </source>
</evidence>
<evidence type="ECO:0000256" key="1">
    <source>
        <dbReference type="ARBA" id="ARBA00004571"/>
    </source>
</evidence>
<sequence>MRKIIPLLLEEVMGSKVGWCLILLLMLAQGPSYAQTIVQGKITSSDGEALPGVNIIIKGTAQGAISNTNGTYRIEVSDESSVLNFSFIGYVDEEVPVNGRSVIDVVLLPDITTLEEVVVVGYGTQKKKEVTGAVGQVDSETLLKNATADLGAALQGQIAGVNVQASSGQPGAGSNIIIRGLSSVTGQNAPLFVVDGIPFNGDPRLSMNEIEKIDILKDAASAAVYGTRGSGGVILITTKRGKAGLMKVGVDSYVGFQDITSGVPLLSFEEDLYQGFVSAYHLNGTNFGDAWTTLESNRYGFTNRTDLTNVLQNNHALIQNHSLSVSGGKDGLQYSIVGNYFNQEGMLINSGFERYNVRANTSYNKRKWTITTGIGFRVEKQEYEPWQLLLEAFKYNPYQQEIDPNQETIQDAGGAGSNESVNLSNMAAKLKQTDNRHGNHFNVNLQADYNLHQDVKLTTRLGSSFTDNTRVRINPVFKAYDNEGDLIPVTQRSAVYNKSDRSGSLVWENSALYHKQFGEHQIRVLGLFSMEKYTFSSFFAQKFDLVSNDVPVLNGGTLDPNVGSRENPWDQDRVNSLIGMLGRIQYNYKGRYLLSVLARRDGSSRFSEKFRWGTFPSVSVGWNVSDEGFWAGIGNVVNVFKIRASYGTTGNQNFLDFSNAATITLAKDYVFGPESDDELVLGAIQTAFANENVKWETTVQKNIGFDLGLLNNRLTISGDFYDTNKEDMLFPLLLAPSTGAGQNATVVLNVGNMNNRGMEFTTNYRQSSGGFTWSLGGTFATNENKITKMSGANKIAFLADSEVVVGLPNEDRVTVLKEGFEAGAFFLIPTDGVISSEEELAEYQQLVPTAKLGDLKYVDAITEDTDGDGIPDSGDGEITDEDRVYSGSGAPEFEIGLNFSAEYKGFDFSMQWYGAFDGEVINGSKAFAYKSGSHQDLRNQWSPQNPTSEIPANRGRDHFNYRGFTDYWVEDGTFIRLRNVALGYSLPLSFIDKLGLSKFRIYVAAQNPITITDYEGFDPEVGNNGLQTRGLDRGNYPISSMYRGGIQLEF</sequence>
<name>A0ABT8L3D5_9BACT</name>
<feature type="domain" description="TonB-dependent receptor plug" evidence="8">
    <location>
        <begin position="126"/>
        <end position="233"/>
    </location>
</feature>
<dbReference type="Gene3D" id="2.60.40.1120">
    <property type="entry name" value="Carboxypeptidase-like, regulatory domain"/>
    <property type="match status" value="1"/>
</dbReference>
<gene>
    <name evidence="9" type="ORF">QQ020_06830</name>
</gene>
<dbReference type="Gene3D" id="2.170.130.10">
    <property type="entry name" value="TonB-dependent receptor, plug domain"/>
    <property type="match status" value="1"/>
</dbReference>
<dbReference type="PROSITE" id="PS52016">
    <property type="entry name" value="TONB_DEPENDENT_REC_3"/>
    <property type="match status" value="1"/>
</dbReference>
<keyword evidence="4 7" id="KW-0812">Transmembrane</keyword>
<comment type="similarity">
    <text evidence="7">Belongs to the TonB-dependent receptor family.</text>
</comment>
<dbReference type="InterPro" id="IPR036942">
    <property type="entry name" value="Beta-barrel_TonB_sf"/>
</dbReference>
<dbReference type="EMBL" id="JAUJEB010000001">
    <property type="protein sequence ID" value="MDN5211756.1"/>
    <property type="molecule type" value="Genomic_DNA"/>
</dbReference>
<evidence type="ECO:0000256" key="5">
    <source>
        <dbReference type="ARBA" id="ARBA00023136"/>
    </source>
</evidence>
<dbReference type="InterPro" id="IPR012910">
    <property type="entry name" value="Plug_dom"/>
</dbReference>
<dbReference type="InterPro" id="IPR023997">
    <property type="entry name" value="TonB-dep_OMP_SusC/RagA_CS"/>
</dbReference>
<keyword evidence="3 7" id="KW-1134">Transmembrane beta strand</keyword>
<dbReference type="Pfam" id="PF07715">
    <property type="entry name" value="Plug"/>
    <property type="match status" value="1"/>
</dbReference>
<keyword evidence="6 7" id="KW-0998">Cell outer membrane</keyword>
<proteinExistence type="inferred from homology"/>
<evidence type="ECO:0000256" key="6">
    <source>
        <dbReference type="ARBA" id="ARBA00023237"/>
    </source>
</evidence>
<evidence type="ECO:0000313" key="10">
    <source>
        <dbReference type="Proteomes" id="UP001172083"/>
    </source>
</evidence>
<dbReference type="InterPro" id="IPR039426">
    <property type="entry name" value="TonB-dep_rcpt-like"/>
</dbReference>
<dbReference type="NCBIfam" id="TIGR04057">
    <property type="entry name" value="SusC_RagA_signa"/>
    <property type="match status" value="1"/>
</dbReference>
<dbReference type="NCBIfam" id="TIGR04056">
    <property type="entry name" value="OMP_RagA_SusC"/>
    <property type="match status" value="1"/>
</dbReference>
<keyword evidence="10" id="KW-1185">Reference proteome</keyword>
<evidence type="ECO:0000256" key="4">
    <source>
        <dbReference type="ARBA" id="ARBA00022692"/>
    </source>
</evidence>
<dbReference type="Gene3D" id="2.40.170.20">
    <property type="entry name" value="TonB-dependent receptor, beta-barrel domain"/>
    <property type="match status" value="1"/>
</dbReference>
<reference evidence="9" key="1">
    <citation type="submission" date="2023-06" db="EMBL/GenBank/DDBJ databases">
        <title>Genomic of Agaribacillus aureum.</title>
        <authorList>
            <person name="Wang G."/>
        </authorList>
    </citation>
    <scope>NUCLEOTIDE SEQUENCE</scope>
    <source>
        <strain evidence="9">BMA12</strain>
    </source>
</reference>